<evidence type="ECO:0000313" key="3">
    <source>
        <dbReference type="EMBL" id="BAA31838.1"/>
    </source>
</evidence>
<evidence type="ECO:0000313" key="4">
    <source>
        <dbReference type="Proteomes" id="UP000000558"/>
    </source>
</evidence>
<accession>A0A7U8R7I1</accession>
<dbReference type="PANTHER" id="PTHR45947">
    <property type="entry name" value="SULFOQUINOVOSYL TRANSFERASE SQD2"/>
    <property type="match status" value="1"/>
</dbReference>
<dbReference type="Pfam" id="PF13439">
    <property type="entry name" value="Glyco_transf_4"/>
    <property type="match status" value="1"/>
</dbReference>
<sequence>MMKILFTESSSDIGGQELQALAQMTALQKQGHSVLLACREKSKIAPEARKRGHDVTFIPFRNSLHLPSILRLRRIIGEFKPDLVICHSGHDSNIAGLSRLICCHRFSIVRQKTYITRKTRTFSLNYLCDFIVVPSSAMMAHLMAEGVRTPVTVIPPGFDWPALHNEAMRPLPLHIHAWAASADNVPLIVQVGMLRPEKGHEFMLRVLYQLKMEGKSFRWLVVGAGREEYEARLRQQTEHLGMSGDVLMAGALFPALPVYRIASVVVMPSENEAFGMVLAEASVSGVPVIASETGGIPDVIQKNVTGTLLPVGDVSAWTGALRDFLSRPERFRMMAASAREDIEYRFDINRTAQIIVSLASQAKGKCNR</sequence>
<keyword evidence="3" id="KW-0614">Plasmid</keyword>
<dbReference type="InterPro" id="IPR001296">
    <property type="entry name" value="Glyco_trans_1"/>
</dbReference>
<dbReference type="GO" id="GO:0016757">
    <property type="term" value="F:glycosyltransferase activity"/>
    <property type="evidence" value="ECO:0007669"/>
    <property type="project" value="InterPro"/>
</dbReference>
<dbReference type="RefSeq" id="NP_052687.1">
    <property type="nucleotide sequence ID" value="NC_002128.1"/>
</dbReference>
<accession>A0A6M7J9C6</accession>
<reference evidence="3 4" key="1">
    <citation type="journal article" date="1998" name="DNA Res.">
        <title>Complete nucleotide sequences of 93-kb and 3.3-kb plasmids of an enterohemorrhagic Escherichia coli O157:H7 derived from Sakai outbreak.</title>
        <authorList>
            <person name="Makino K."/>
            <person name="Ishii K."/>
            <person name="Yasunaga T."/>
            <person name="Hattori M."/>
            <person name="Yokoyama K."/>
            <person name="Yutsudo H.C."/>
            <person name="Kubota Y."/>
            <person name="Yamaichi Y."/>
            <person name="Iida T."/>
            <person name="Yamamoto K."/>
            <person name="Honda T."/>
            <person name="Han C.G."/>
            <person name="Ohtsubo E."/>
            <person name="Kasamatsu M."/>
            <person name="Hayashi T."/>
            <person name="Kuhara S."/>
            <person name="Shinagawa H."/>
        </authorList>
    </citation>
    <scope>NUCLEOTIDE SEQUENCE [LARGE SCALE GENOMIC DNA]</scope>
    <source>
        <strain evidence="4">O157:H7 / Sakai / RIMD 0509952 / EHEC</strain>
    </source>
</reference>
<dbReference type="AlphaFoldDB" id="A0A0H3JBZ2"/>
<geneLocation type="plasmid" evidence="3 4">
    <name>pO157</name>
</geneLocation>
<dbReference type="InterPro" id="IPR050194">
    <property type="entry name" value="Glycosyltransferase_grp1"/>
</dbReference>
<dbReference type="eggNOG" id="COG0438">
    <property type="taxonomic scope" value="Bacteria"/>
</dbReference>
<dbReference type="Pfam" id="PF00534">
    <property type="entry name" value="Glycos_transf_1"/>
    <property type="match status" value="1"/>
</dbReference>
<dbReference type="HOGENOM" id="CLU_009583_0_4_6"/>
<dbReference type="InterPro" id="IPR028098">
    <property type="entry name" value="Glyco_trans_4-like_N"/>
</dbReference>
<dbReference type="Proteomes" id="UP000000558">
    <property type="component" value="Plasmid pO157"/>
</dbReference>
<name>A0A0H3JBZ2_ECO57</name>
<dbReference type="GeneID" id="1789671"/>
<accession>A0A0H3JBZ2</accession>
<dbReference type="EMBL" id="AB011549">
    <property type="protein sequence ID" value="BAA31838.1"/>
    <property type="molecule type" value="Genomic_DNA"/>
</dbReference>
<keyword evidence="4" id="KW-1185">Reference proteome</keyword>
<evidence type="ECO:0000259" key="1">
    <source>
        <dbReference type="Pfam" id="PF00534"/>
    </source>
</evidence>
<dbReference type="CDD" id="cd03801">
    <property type="entry name" value="GT4_PimA-like"/>
    <property type="match status" value="1"/>
</dbReference>
<evidence type="ECO:0000259" key="2">
    <source>
        <dbReference type="Pfam" id="PF13439"/>
    </source>
</evidence>
<dbReference type="SUPFAM" id="SSF53756">
    <property type="entry name" value="UDP-Glycosyltransferase/glycogen phosphorylase"/>
    <property type="match status" value="1"/>
</dbReference>
<protein>
    <submittedName>
        <fullName evidence="3">Plasmid pO157 DNA, complete sequence</fullName>
    </submittedName>
</protein>
<dbReference type="KEGG" id="ecs:pO157p80"/>
<accession>A0A6M0JPK4</accession>
<proteinExistence type="predicted"/>
<dbReference type="PANTHER" id="PTHR45947:SF3">
    <property type="entry name" value="SULFOQUINOVOSYL TRANSFERASE SQD2"/>
    <property type="match status" value="1"/>
</dbReference>
<dbReference type="RefSeq" id="WP_000975743.1">
    <property type="nucleotide sequence ID" value="NC_019041.1"/>
</dbReference>
<feature type="domain" description="Glycosyl transferase family 1" evidence="1">
    <location>
        <begin position="182"/>
        <end position="340"/>
    </location>
</feature>
<dbReference type="Gene3D" id="3.40.50.2000">
    <property type="entry name" value="Glycogen Phosphorylase B"/>
    <property type="match status" value="2"/>
</dbReference>
<organism evidence="3 4">
    <name type="scientific">Escherichia coli O157:H7</name>
    <dbReference type="NCBI Taxonomy" id="83334"/>
    <lineage>
        <taxon>Bacteria</taxon>
        <taxon>Pseudomonadati</taxon>
        <taxon>Pseudomonadota</taxon>
        <taxon>Gammaproteobacteria</taxon>
        <taxon>Enterobacterales</taxon>
        <taxon>Enterobacteriaceae</taxon>
        <taxon>Escherichia</taxon>
    </lineage>
</organism>
<feature type="domain" description="Glycosyltransferase subfamily 4-like N-terminal" evidence="2">
    <location>
        <begin position="13"/>
        <end position="159"/>
    </location>
</feature>
<dbReference type="PATRIC" id="fig|386585.9.peg.95"/>